<proteinExistence type="predicted"/>
<feature type="domain" description="DUF5626" evidence="1">
    <location>
        <begin position="42"/>
        <end position="148"/>
    </location>
</feature>
<reference evidence="2 3" key="1">
    <citation type="submission" date="2019-04" db="EMBL/GenBank/DDBJ databases">
        <title>Lysinibacillus genome sequencing.</title>
        <authorList>
            <person name="Dunlap C."/>
        </authorList>
    </citation>
    <scope>NUCLEOTIDE SEQUENCE [LARGE SCALE GENOMIC DNA]</scope>
    <source>
        <strain evidence="2 3">NBRC 109424</strain>
    </source>
</reference>
<dbReference type="InterPro" id="IPR040491">
    <property type="entry name" value="DUF5626"/>
</dbReference>
<comment type="caution">
    <text evidence="2">The sequence shown here is derived from an EMBL/GenBank/DDBJ whole genome shotgun (WGS) entry which is preliminary data.</text>
</comment>
<dbReference type="Gene3D" id="2.60.40.3860">
    <property type="match status" value="1"/>
</dbReference>
<sequence>MKKVYLLMFCFIVISLVLKSDLISVGGDNVSAQLEYQDRESAISVEKDFDSNSEVLLGSLINLNGEGTYKIITSLPGQWKVTYYVSIDSGFYITNVNRLSIELYKGSIKRNSLTYTKTQATCVFERKIGLLSLETTVNVKVYGKQLIIE</sequence>
<gene>
    <name evidence="2" type="ORF">FC752_17250</name>
</gene>
<accession>A0ABY2T6Z2</accession>
<dbReference type="RefSeq" id="WP_025219232.1">
    <property type="nucleotide sequence ID" value="NZ_CP006837.1"/>
</dbReference>
<dbReference type="Pfam" id="PF18540">
    <property type="entry name" value="DUF5626"/>
    <property type="match status" value="1"/>
</dbReference>
<organism evidence="2 3">
    <name type="scientific">Lysinibacillus varians</name>
    <dbReference type="NCBI Taxonomy" id="1145276"/>
    <lineage>
        <taxon>Bacteria</taxon>
        <taxon>Bacillati</taxon>
        <taxon>Bacillota</taxon>
        <taxon>Bacilli</taxon>
        <taxon>Bacillales</taxon>
        <taxon>Bacillaceae</taxon>
        <taxon>Lysinibacillus</taxon>
    </lineage>
</organism>
<protein>
    <recommendedName>
        <fullName evidence="1">DUF5626 domain-containing protein</fullName>
    </recommendedName>
</protein>
<dbReference type="Proteomes" id="UP000308539">
    <property type="component" value="Unassembled WGS sequence"/>
</dbReference>
<evidence type="ECO:0000313" key="2">
    <source>
        <dbReference type="EMBL" id="TKI59887.1"/>
    </source>
</evidence>
<evidence type="ECO:0000259" key="1">
    <source>
        <dbReference type="Pfam" id="PF18540"/>
    </source>
</evidence>
<name>A0ABY2T6Z2_9BACI</name>
<dbReference type="EMBL" id="SZPV01000037">
    <property type="protein sequence ID" value="TKI59887.1"/>
    <property type="molecule type" value="Genomic_DNA"/>
</dbReference>
<keyword evidence="3" id="KW-1185">Reference proteome</keyword>
<evidence type="ECO:0000313" key="3">
    <source>
        <dbReference type="Proteomes" id="UP000308539"/>
    </source>
</evidence>